<gene>
    <name evidence="14" type="primary">norM</name>
    <name evidence="14" type="ORF">CLIT_10c04790</name>
</gene>
<dbReference type="CDD" id="cd13134">
    <property type="entry name" value="MATE_like_8"/>
    <property type="match status" value="1"/>
</dbReference>
<dbReference type="PANTHER" id="PTHR43298:SF2">
    <property type="entry name" value="FMN_FAD EXPORTER YEEO-RELATED"/>
    <property type="match status" value="1"/>
</dbReference>
<evidence type="ECO:0000256" key="12">
    <source>
        <dbReference type="ARBA" id="ARBA00031636"/>
    </source>
</evidence>
<dbReference type="eggNOG" id="COG0534">
    <property type="taxonomic scope" value="Bacteria"/>
</dbReference>
<feature type="transmembrane region" description="Helical" evidence="13">
    <location>
        <begin position="354"/>
        <end position="374"/>
    </location>
</feature>
<evidence type="ECO:0000256" key="3">
    <source>
        <dbReference type="ARBA" id="ARBA00010199"/>
    </source>
</evidence>
<evidence type="ECO:0000256" key="2">
    <source>
        <dbReference type="ARBA" id="ARBA00004651"/>
    </source>
</evidence>
<comment type="similarity">
    <text evidence="3">Belongs to the multi antimicrobial extrusion (MATE) (TC 2.A.66.1) family.</text>
</comment>
<dbReference type="GO" id="GO:0042910">
    <property type="term" value="F:xenobiotic transmembrane transporter activity"/>
    <property type="evidence" value="ECO:0007669"/>
    <property type="project" value="InterPro"/>
</dbReference>
<keyword evidence="10" id="KW-0406">Ion transport</keyword>
<keyword evidence="8 13" id="KW-0812">Transmembrane</keyword>
<comment type="subcellular location">
    <subcellularLocation>
        <location evidence="2">Cell membrane</location>
        <topology evidence="2">Multi-pass membrane protein</topology>
    </subcellularLocation>
</comment>
<dbReference type="GO" id="GO:0015297">
    <property type="term" value="F:antiporter activity"/>
    <property type="evidence" value="ECO:0007669"/>
    <property type="project" value="UniProtKB-KW"/>
</dbReference>
<evidence type="ECO:0000313" key="15">
    <source>
        <dbReference type="Proteomes" id="UP000027946"/>
    </source>
</evidence>
<dbReference type="Pfam" id="PF01554">
    <property type="entry name" value="MatE"/>
    <property type="match status" value="2"/>
</dbReference>
<feature type="transmembrane region" description="Helical" evidence="13">
    <location>
        <begin position="243"/>
        <end position="264"/>
    </location>
</feature>
<keyword evidence="9 13" id="KW-1133">Transmembrane helix</keyword>
<feature type="transmembrane region" description="Helical" evidence="13">
    <location>
        <begin position="128"/>
        <end position="149"/>
    </location>
</feature>
<feature type="transmembrane region" description="Helical" evidence="13">
    <location>
        <begin position="270"/>
        <end position="290"/>
    </location>
</feature>
<comment type="caution">
    <text evidence="14">The sequence shown here is derived from an EMBL/GenBank/DDBJ whole genome shotgun (WGS) entry which is preliminary data.</text>
</comment>
<feature type="transmembrane region" description="Helical" evidence="13">
    <location>
        <begin position="386"/>
        <end position="409"/>
    </location>
</feature>
<keyword evidence="11 13" id="KW-0472">Membrane</keyword>
<dbReference type="RefSeq" id="WP_038264273.1">
    <property type="nucleotide sequence ID" value="NZ_FSRH01000011.1"/>
</dbReference>
<feature type="transmembrane region" description="Helical" evidence="13">
    <location>
        <begin position="156"/>
        <end position="179"/>
    </location>
</feature>
<sequence length="452" mass="49634">MERKKFYKRLLLIAIPIMIQYFISISVNLMDSFMVGKLGESSVAALGIANQYFFIFNLILLGVNSGCGVLISQFWGSKDVRNIKKVLGIALVSGVAASILFVLGGMLLTGNIIEIFTIDQSVKGIGVLYLRTVCLSYVFMAVSMAFGFASRGVEKTVLPMVSSAIALVFNIVFNYAFIFGKFGFPQMGVVGAAYATLIARAVEMTVIVSSIYLKDHIIKSSIKEMTGFDLEFLKRALKTAVPVIVNDLCWGIGMTMYSVVYGRLGTESIAAVQICMSVQNVFMTVLFAVANASSVMVGKEVGRGEYERAKYYASNFVKMSIAMSLVMGAMLYASTPTILSIYNVSSKVMHMTRYMMYVSAFAMPLKFINTLLIVGIMRGGGDAKTALAIELVTMWLIGVPICFITAFVLHMNAEHVYALVLAEELVRVFVCMKRYNSGNWINNVTSEMKRAA</sequence>
<evidence type="ECO:0000256" key="1">
    <source>
        <dbReference type="ARBA" id="ARBA00003408"/>
    </source>
</evidence>
<evidence type="ECO:0000256" key="10">
    <source>
        <dbReference type="ARBA" id="ARBA00023065"/>
    </source>
</evidence>
<dbReference type="GO" id="GO:0006811">
    <property type="term" value="P:monoatomic ion transport"/>
    <property type="evidence" value="ECO:0007669"/>
    <property type="project" value="UniProtKB-KW"/>
</dbReference>
<organism evidence="14 15">
    <name type="scientific">Peptoclostridium litorale DSM 5388</name>
    <dbReference type="NCBI Taxonomy" id="1121324"/>
    <lineage>
        <taxon>Bacteria</taxon>
        <taxon>Bacillati</taxon>
        <taxon>Bacillota</taxon>
        <taxon>Clostridia</taxon>
        <taxon>Peptostreptococcales</taxon>
        <taxon>Peptoclostridiaceae</taxon>
        <taxon>Peptoclostridium</taxon>
    </lineage>
</organism>
<dbReference type="STRING" id="1121324.CLIT_10c04790"/>
<dbReference type="EMBL" id="JJMM01000010">
    <property type="protein sequence ID" value="KDR95752.1"/>
    <property type="molecule type" value="Genomic_DNA"/>
</dbReference>
<evidence type="ECO:0000256" key="5">
    <source>
        <dbReference type="ARBA" id="ARBA00022448"/>
    </source>
</evidence>
<feature type="transmembrane region" description="Helical" evidence="13">
    <location>
        <begin position="86"/>
        <end position="108"/>
    </location>
</feature>
<dbReference type="PANTHER" id="PTHR43298">
    <property type="entry name" value="MULTIDRUG RESISTANCE PROTEIN NORM-RELATED"/>
    <property type="match status" value="1"/>
</dbReference>
<name>A0A069RNI8_PEPLI</name>
<evidence type="ECO:0000256" key="13">
    <source>
        <dbReference type="SAM" id="Phobius"/>
    </source>
</evidence>
<feature type="transmembrane region" description="Helical" evidence="13">
    <location>
        <begin position="50"/>
        <end position="74"/>
    </location>
</feature>
<dbReference type="InterPro" id="IPR048279">
    <property type="entry name" value="MdtK-like"/>
</dbReference>
<evidence type="ECO:0000256" key="4">
    <source>
        <dbReference type="ARBA" id="ARBA00020268"/>
    </source>
</evidence>
<evidence type="ECO:0000313" key="14">
    <source>
        <dbReference type="EMBL" id="KDR95752.1"/>
    </source>
</evidence>
<evidence type="ECO:0000256" key="6">
    <source>
        <dbReference type="ARBA" id="ARBA00022449"/>
    </source>
</evidence>
<dbReference type="NCBIfam" id="TIGR00797">
    <property type="entry name" value="matE"/>
    <property type="match status" value="1"/>
</dbReference>
<dbReference type="AlphaFoldDB" id="A0A069RNI8"/>
<evidence type="ECO:0000256" key="8">
    <source>
        <dbReference type="ARBA" id="ARBA00022692"/>
    </source>
</evidence>
<proteinExistence type="inferred from homology"/>
<comment type="function">
    <text evidence="1">Multidrug efflux pump.</text>
</comment>
<evidence type="ECO:0000256" key="9">
    <source>
        <dbReference type="ARBA" id="ARBA00022989"/>
    </source>
</evidence>
<keyword evidence="5" id="KW-0813">Transport</keyword>
<evidence type="ECO:0000256" key="11">
    <source>
        <dbReference type="ARBA" id="ARBA00023136"/>
    </source>
</evidence>
<keyword evidence="15" id="KW-1185">Reference proteome</keyword>
<dbReference type="OrthoDB" id="9780160at2"/>
<keyword evidence="7" id="KW-1003">Cell membrane</keyword>
<dbReference type="InterPro" id="IPR002528">
    <property type="entry name" value="MATE_fam"/>
</dbReference>
<evidence type="ECO:0000256" key="7">
    <source>
        <dbReference type="ARBA" id="ARBA00022475"/>
    </source>
</evidence>
<feature type="transmembrane region" description="Helical" evidence="13">
    <location>
        <begin position="12"/>
        <end position="30"/>
    </location>
</feature>
<dbReference type="GO" id="GO:0005886">
    <property type="term" value="C:plasma membrane"/>
    <property type="evidence" value="ECO:0007669"/>
    <property type="project" value="UniProtKB-SubCell"/>
</dbReference>
<accession>A0A069RNI8</accession>
<dbReference type="PIRSF" id="PIRSF006603">
    <property type="entry name" value="DinF"/>
    <property type="match status" value="1"/>
</dbReference>
<reference evidence="14 15" key="1">
    <citation type="submission" date="2014-03" db="EMBL/GenBank/DDBJ databases">
        <title>Genome sequence of Clostridium litorale W6, DSM 5388.</title>
        <authorList>
            <person name="Poehlein A."/>
            <person name="Jagirdar A."/>
            <person name="Khonsari B."/>
            <person name="Chibani C.M."/>
            <person name="Gutierrez Gutierrez D.A."/>
            <person name="Davydova E."/>
            <person name="Alghaithi H.S."/>
            <person name="Nair K.P."/>
            <person name="Dhamotharan K."/>
            <person name="Chandran L."/>
            <person name="G W."/>
            <person name="Daniel R."/>
        </authorList>
    </citation>
    <scope>NUCLEOTIDE SEQUENCE [LARGE SCALE GENOMIC DNA]</scope>
    <source>
        <strain evidence="14 15">W6</strain>
    </source>
</reference>
<dbReference type="InterPro" id="IPR050222">
    <property type="entry name" value="MATE_MdtK"/>
</dbReference>
<feature type="transmembrane region" description="Helical" evidence="13">
    <location>
        <begin position="311"/>
        <end position="334"/>
    </location>
</feature>
<keyword evidence="6" id="KW-0050">Antiport</keyword>
<dbReference type="Proteomes" id="UP000027946">
    <property type="component" value="Unassembled WGS sequence"/>
</dbReference>
<protein>
    <recommendedName>
        <fullName evidence="4">Probable multidrug resistance protein NorM</fullName>
    </recommendedName>
    <alternativeName>
        <fullName evidence="12">Multidrug-efflux transporter</fullName>
    </alternativeName>
</protein>